<keyword evidence="4" id="KW-1185">Reference proteome</keyword>
<dbReference type="SUPFAM" id="SSF101738">
    <property type="entry name" value="SspB-like"/>
    <property type="match status" value="1"/>
</dbReference>
<gene>
    <name evidence="3" type="ORF">ATH84_1002214</name>
    <name evidence="2" type="ORF">BDD41_1312</name>
</gene>
<evidence type="ECO:0008006" key="6">
    <source>
        <dbReference type="Google" id="ProtNLM"/>
    </source>
</evidence>
<evidence type="ECO:0000256" key="1">
    <source>
        <dbReference type="SAM" id="MobiDB-lite"/>
    </source>
</evidence>
<evidence type="ECO:0000313" key="2">
    <source>
        <dbReference type="EMBL" id="REF72819.1"/>
    </source>
</evidence>
<name>A0A3D9Y0T6_PARVE</name>
<dbReference type="Proteomes" id="UP000256941">
    <property type="component" value="Unassembled WGS sequence"/>
</dbReference>
<accession>A0A3E0CFH2</accession>
<evidence type="ECO:0000313" key="5">
    <source>
        <dbReference type="Proteomes" id="UP000256941"/>
    </source>
</evidence>
<feature type="compositionally biased region" description="Acidic residues" evidence="1">
    <location>
        <begin position="117"/>
        <end position="130"/>
    </location>
</feature>
<dbReference type="InterPro" id="IPR036760">
    <property type="entry name" value="SspB-like_sf"/>
</dbReference>
<evidence type="ECO:0000313" key="4">
    <source>
        <dbReference type="Proteomes" id="UP000256794"/>
    </source>
</evidence>
<dbReference type="EMBL" id="QTUJ01000001">
    <property type="protein sequence ID" value="REF72819.1"/>
    <property type="molecule type" value="Genomic_DNA"/>
</dbReference>
<proteinExistence type="predicted"/>
<dbReference type="RefSeq" id="WP_084196773.1">
    <property type="nucleotide sequence ID" value="NZ_CP035287.1"/>
</dbReference>
<sequence>MARGIDYGGMMHRAMQRLIADVLQTVATEGLPGEHHFFITFDTRDSQVQMADWLRERYPDEMTIVIQHWFEDLSVTPEGFHITLNFGNSPEPLYIPFDALRTFVDPSVEFGLRFENHEEEEDEPEEEEPPVAEAPGEEGAKGGAEVVSLDKWRK</sequence>
<dbReference type="InterPro" id="IPR007481">
    <property type="entry name" value="SspB"/>
</dbReference>
<feature type="region of interest" description="Disordered" evidence="1">
    <location>
        <begin position="114"/>
        <end position="154"/>
    </location>
</feature>
<protein>
    <recommendedName>
        <fullName evidence="6">Stringent starvation protein B</fullName>
    </recommendedName>
</protein>
<dbReference type="OrthoDB" id="9800412at2"/>
<comment type="caution">
    <text evidence="2">The sequence shown here is derived from an EMBL/GenBank/DDBJ whole genome shotgun (WGS) entry which is preliminary data.</text>
</comment>
<dbReference type="EMBL" id="QUMX01000002">
    <property type="protein sequence ID" value="REG55769.1"/>
    <property type="molecule type" value="Genomic_DNA"/>
</dbReference>
<organism evidence="2 5">
    <name type="scientific">Paracoccus versutus</name>
    <name type="common">Thiobacillus versutus</name>
    <dbReference type="NCBI Taxonomy" id="34007"/>
    <lineage>
        <taxon>Bacteria</taxon>
        <taxon>Pseudomonadati</taxon>
        <taxon>Pseudomonadota</taxon>
        <taxon>Alphaproteobacteria</taxon>
        <taxon>Rhodobacterales</taxon>
        <taxon>Paracoccaceae</taxon>
        <taxon>Paracoccus</taxon>
    </lineage>
</organism>
<dbReference type="Pfam" id="PF04386">
    <property type="entry name" value="SspB"/>
    <property type="match status" value="1"/>
</dbReference>
<reference evidence="4 5" key="1">
    <citation type="submission" date="2018-08" db="EMBL/GenBank/DDBJ databases">
        <title>Genomic Encyclopedia of Archaeal and Bacterial Type Strains, Phase II (KMG-II): from individual species to whole genera.</title>
        <authorList>
            <person name="Goeker M."/>
        </authorList>
    </citation>
    <scope>NUCLEOTIDE SEQUENCE [LARGE SCALE GENOMIC DNA]</scope>
    <source>
        <strain evidence="2 5">DSM 17099</strain>
        <strain evidence="3 4">DSM 582</strain>
    </source>
</reference>
<dbReference type="Proteomes" id="UP000256794">
    <property type="component" value="Unassembled WGS sequence"/>
</dbReference>
<evidence type="ECO:0000313" key="3">
    <source>
        <dbReference type="EMBL" id="REG55769.1"/>
    </source>
</evidence>
<dbReference type="Gene3D" id="2.30.30.220">
    <property type="entry name" value="SspB-like"/>
    <property type="match status" value="1"/>
</dbReference>
<dbReference type="AlphaFoldDB" id="A0A3D9Y0T6"/>
<accession>A0A3D9Y0T6</accession>